<evidence type="ECO:0000256" key="1">
    <source>
        <dbReference type="ARBA" id="ARBA00009677"/>
    </source>
</evidence>
<dbReference type="Pfam" id="PF00460">
    <property type="entry name" value="Flg_bb_rod"/>
    <property type="match status" value="1"/>
</dbReference>
<evidence type="ECO:0000256" key="2">
    <source>
        <dbReference type="RuleBase" id="RU362116"/>
    </source>
</evidence>
<accession>A0A2T4UIY3</accession>
<dbReference type="InterPro" id="IPR053967">
    <property type="entry name" value="LlgE_F_G-like_D1"/>
</dbReference>
<keyword evidence="7" id="KW-0282">Flagellum</keyword>
<dbReference type="InterPro" id="IPR010930">
    <property type="entry name" value="Flg_bb/hook_C_dom"/>
</dbReference>
<evidence type="ECO:0000259" key="4">
    <source>
        <dbReference type="Pfam" id="PF00460"/>
    </source>
</evidence>
<dbReference type="GO" id="GO:0071978">
    <property type="term" value="P:bacterial-type flagellum-dependent swarming motility"/>
    <property type="evidence" value="ECO:0007669"/>
    <property type="project" value="TreeGrafter"/>
</dbReference>
<organism evidence="7 8">
    <name type="scientific">Paraconexibacter algicola</name>
    <dbReference type="NCBI Taxonomy" id="2133960"/>
    <lineage>
        <taxon>Bacteria</taxon>
        <taxon>Bacillati</taxon>
        <taxon>Actinomycetota</taxon>
        <taxon>Thermoleophilia</taxon>
        <taxon>Solirubrobacterales</taxon>
        <taxon>Paraconexibacteraceae</taxon>
        <taxon>Paraconexibacter</taxon>
    </lineage>
</organism>
<comment type="caution">
    <text evidence="7">The sequence shown here is derived from an EMBL/GenBank/DDBJ whole genome shotgun (WGS) entry which is preliminary data.</text>
</comment>
<dbReference type="Proteomes" id="UP000240739">
    <property type="component" value="Unassembled WGS sequence"/>
</dbReference>
<dbReference type="SUPFAM" id="SSF117143">
    <property type="entry name" value="Flagellar hook protein flgE"/>
    <property type="match status" value="1"/>
</dbReference>
<keyword evidence="8" id="KW-1185">Reference proteome</keyword>
<dbReference type="Pfam" id="PF22692">
    <property type="entry name" value="LlgE_F_G_D1"/>
    <property type="match status" value="1"/>
</dbReference>
<evidence type="ECO:0000259" key="5">
    <source>
        <dbReference type="Pfam" id="PF06429"/>
    </source>
</evidence>
<dbReference type="PANTHER" id="PTHR30435:SF19">
    <property type="entry name" value="FLAGELLAR BASAL-BODY ROD PROTEIN FLGG"/>
    <property type="match status" value="1"/>
</dbReference>
<comment type="similarity">
    <text evidence="1 2">Belongs to the flagella basal body rod proteins family.</text>
</comment>
<reference evidence="7 8" key="1">
    <citation type="submission" date="2018-03" db="EMBL/GenBank/DDBJ databases">
        <title>Aquarubrobacter algicola gen. nov., sp. nov., a novel actinobacterium isolated from shallow eutrophic lake during the end of cyanobacterial harmful algal blooms.</title>
        <authorList>
            <person name="Chun S.J."/>
        </authorList>
    </citation>
    <scope>NUCLEOTIDE SEQUENCE [LARGE SCALE GENOMIC DNA]</scope>
    <source>
        <strain evidence="7 8">Seoho-28</strain>
    </source>
</reference>
<keyword evidence="7" id="KW-0969">Cilium</keyword>
<name>A0A2T4UIY3_9ACTN</name>
<gene>
    <name evidence="7" type="ORF">C7Y72_05785</name>
</gene>
<keyword evidence="7" id="KW-0966">Cell projection</keyword>
<evidence type="ECO:0000313" key="8">
    <source>
        <dbReference type="Proteomes" id="UP000240739"/>
    </source>
</evidence>
<dbReference type="GO" id="GO:0009425">
    <property type="term" value="C:bacterial-type flagellum basal body"/>
    <property type="evidence" value="ECO:0007669"/>
    <property type="project" value="UniProtKB-SubCell"/>
</dbReference>
<feature type="domain" description="Flagellar basal body rod protein N-terminal" evidence="4">
    <location>
        <begin position="36"/>
        <end position="66"/>
    </location>
</feature>
<dbReference type="AlphaFoldDB" id="A0A2T4UIY3"/>
<dbReference type="InterPro" id="IPR020013">
    <property type="entry name" value="Flagellar_FlgE/F/G"/>
</dbReference>
<evidence type="ECO:0000313" key="7">
    <source>
        <dbReference type="EMBL" id="PTL59193.1"/>
    </source>
</evidence>
<dbReference type="InterPro" id="IPR001444">
    <property type="entry name" value="Flag_bb_rod_N"/>
</dbReference>
<feature type="region of interest" description="Disordered" evidence="3">
    <location>
        <begin position="1"/>
        <end position="28"/>
    </location>
</feature>
<feature type="domain" description="Flagellar basal-body/hook protein C-terminal" evidence="5">
    <location>
        <begin position="212"/>
        <end position="251"/>
    </location>
</feature>
<dbReference type="PANTHER" id="PTHR30435">
    <property type="entry name" value="FLAGELLAR PROTEIN"/>
    <property type="match status" value="1"/>
</dbReference>
<protein>
    <submittedName>
        <fullName evidence="7">Flagellar hook-basal body protein</fullName>
    </submittedName>
</protein>
<keyword evidence="2" id="KW-0975">Bacterial flagellum</keyword>
<sequence length="262" mass="27530">MTRPPHPRRTDLDRPSAPVNPPGARPTIRPEMERGLYIAASGMLAEQVRQDQLANDLANASTPGYKSDRVSQHSFARELDLVNRRSGAAVGTLGAGAIIAEKRTDLTPQTLKETGEPLDLAVAGEGYFQVQTAQGVRYTRDGSFTADAQGRLVDQAGDPVLGADGRPVRLNADGTVDPARVGVVALTNVAKAGDGRYTGTPDRGAETGTVRTGAIETSGVDASRTMIEMIGSLRAFEAGQRAITTIDETLRLASGQVGNLPG</sequence>
<evidence type="ECO:0000259" key="6">
    <source>
        <dbReference type="Pfam" id="PF22692"/>
    </source>
</evidence>
<dbReference type="InterPro" id="IPR037925">
    <property type="entry name" value="FlgE/F/G-like"/>
</dbReference>
<comment type="subcellular location">
    <subcellularLocation>
        <location evidence="2">Bacterial flagellum basal body</location>
    </subcellularLocation>
</comment>
<dbReference type="NCBIfam" id="TIGR03506">
    <property type="entry name" value="FlgEFG_subfam"/>
    <property type="match status" value="1"/>
</dbReference>
<proteinExistence type="inferred from homology"/>
<evidence type="ECO:0000256" key="3">
    <source>
        <dbReference type="SAM" id="MobiDB-lite"/>
    </source>
</evidence>
<dbReference type="Pfam" id="PF06429">
    <property type="entry name" value="Flg_bbr_C"/>
    <property type="match status" value="1"/>
</dbReference>
<feature type="domain" description="Flagellar hook protein FlgE/F/G-like D1" evidence="6">
    <location>
        <begin position="121"/>
        <end position="162"/>
    </location>
</feature>
<dbReference type="EMBL" id="PYYB01000001">
    <property type="protein sequence ID" value="PTL59193.1"/>
    <property type="molecule type" value="Genomic_DNA"/>
</dbReference>